<evidence type="ECO:0000313" key="5">
    <source>
        <dbReference type="EMBL" id="CAF4031368.1"/>
    </source>
</evidence>
<dbReference type="PANTHER" id="PTHR17357">
    <property type="entry name" value="GM2 GANGLIOSIDE ACTIVATOR PROTEIN"/>
    <property type="match status" value="1"/>
</dbReference>
<proteinExistence type="predicted"/>
<sequence>MSTSHESTTVITTAATTPTIITTTTARSPDKYEKFEWKYCNGSSHPGVEVINIDLTPAPLLYPGDANFTFIADIKRGLIYHGYHHHVFLFSAGAIIVKLDILRIISGITLPVRCYIVDGKEVGSCKYKDLCVTLQALFSQFNPRDCPQELFRWGIDCKCPFNIPASQRLDVHQLFSSSALSAAQTSFYRLFASGIFNIKVEISDIRGPLVCLELRFTIKPTKKN</sequence>
<gene>
    <name evidence="3" type="ORF">GPM918_LOCUS26419</name>
    <name evidence="2" type="ORF">OVA965_LOCUS14502</name>
    <name evidence="5" type="ORF">SRO942_LOCUS26571</name>
    <name evidence="4" type="ORF">TMI583_LOCUS14506</name>
</gene>
<dbReference type="EMBL" id="CAJOBC010017106">
    <property type="protein sequence ID" value="CAF4031368.1"/>
    <property type="molecule type" value="Genomic_DNA"/>
</dbReference>
<evidence type="ECO:0000313" key="6">
    <source>
        <dbReference type="Proteomes" id="UP000663829"/>
    </source>
</evidence>
<organism evidence="3 6">
    <name type="scientific">Didymodactylos carnosus</name>
    <dbReference type="NCBI Taxonomy" id="1234261"/>
    <lineage>
        <taxon>Eukaryota</taxon>
        <taxon>Metazoa</taxon>
        <taxon>Spiralia</taxon>
        <taxon>Gnathifera</taxon>
        <taxon>Rotifera</taxon>
        <taxon>Eurotatoria</taxon>
        <taxon>Bdelloidea</taxon>
        <taxon>Philodinida</taxon>
        <taxon>Philodinidae</taxon>
        <taxon>Didymodactylos</taxon>
    </lineage>
</organism>
<name>A0A815AGF9_9BILA</name>
<evidence type="ECO:0000256" key="1">
    <source>
        <dbReference type="ARBA" id="ARBA00022729"/>
    </source>
</evidence>
<dbReference type="PANTHER" id="PTHR17357:SF0">
    <property type="entry name" value="GANGLIOSIDE GM2 ACTIVATOR"/>
    <property type="match status" value="1"/>
</dbReference>
<accession>A0A815AGF9</accession>
<dbReference type="Gene3D" id="2.70.220.10">
    <property type="entry name" value="Ganglioside GM2 activator"/>
    <property type="match status" value="1"/>
</dbReference>
<comment type="caution">
    <text evidence="3">The sequence shown here is derived from an EMBL/GenBank/DDBJ whole genome shotgun (WGS) entry which is preliminary data.</text>
</comment>
<dbReference type="InterPro" id="IPR028996">
    <property type="entry name" value="GM2-AP"/>
</dbReference>
<dbReference type="EMBL" id="CAJOBA010006311">
    <property type="protein sequence ID" value="CAF3769320.1"/>
    <property type="molecule type" value="Genomic_DNA"/>
</dbReference>
<keyword evidence="6" id="KW-1185">Reference proteome</keyword>
<reference evidence="3" key="1">
    <citation type="submission" date="2021-02" db="EMBL/GenBank/DDBJ databases">
        <authorList>
            <person name="Nowell W R."/>
        </authorList>
    </citation>
    <scope>NUCLEOTIDE SEQUENCE</scope>
</reference>
<dbReference type="Proteomes" id="UP000682733">
    <property type="component" value="Unassembled WGS sequence"/>
</dbReference>
<dbReference type="SUPFAM" id="SSF63707">
    <property type="entry name" value="Ganglioside M2 (gm2) activator"/>
    <property type="match status" value="1"/>
</dbReference>
<evidence type="ECO:0000313" key="3">
    <source>
        <dbReference type="EMBL" id="CAF1257115.1"/>
    </source>
</evidence>
<dbReference type="EMBL" id="CAJNOK010006303">
    <property type="protein sequence ID" value="CAF0999818.1"/>
    <property type="molecule type" value="Genomic_DNA"/>
</dbReference>
<dbReference type="GO" id="GO:0005319">
    <property type="term" value="F:lipid transporter activity"/>
    <property type="evidence" value="ECO:0007669"/>
    <property type="project" value="TreeGrafter"/>
</dbReference>
<dbReference type="AlphaFoldDB" id="A0A815AGF9"/>
<dbReference type="Proteomes" id="UP000677228">
    <property type="component" value="Unassembled WGS sequence"/>
</dbReference>
<dbReference type="GO" id="GO:0006689">
    <property type="term" value="P:ganglioside catabolic process"/>
    <property type="evidence" value="ECO:0007669"/>
    <property type="project" value="InterPro"/>
</dbReference>
<dbReference type="GO" id="GO:0009898">
    <property type="term" value="C:cytoplasmic side of plasma membrane"/>
    <property type="evidence" value="ECO:0007669"/>
    <property type="project" value="TreeGrafter"/>
</dbReference>
<dbReference type="OrthoDB" id="6409159at2759"/>
<dbReference type="GO" id="GO:0008047">
    <property type="term" value="F:enzyme activator activity"/>
    <property type="evidence" value="ECO:0007669"/>
    <property type="project" value="InterPro"/>
</dbReference>
<dbReference type="Proteomes" id="UP000681722">
    <property type="component" value="Unassembled WGS sequence"/>
</dbReference>
<dbReference type="InterPro" id="IPR036846">
    <property type="entry name" value="GM2-AP_sf"/>
</dbReference>
<evidence type="ECO:0000313" key="4">
    <source>
        <dbReference type="EMBL" id="CAF3769320.1"/>
    </source>
</evidence>
<dbReference type="Proteomes" id="UP000663829">
    <property type="component" value="Unassembled WGS sequence"/>
</dbReference>
<protein>
    <recommendedName>
        <fullName evidence="7">MD-2-related lipid-recognition domain-containing protein</fullName>
    </recommendedName>
</protein>
<evidence type="ECO:0000313" key="2">
    <source>
        <dbReference type="EMBL" id="CAF0999818.1"/>
    </source>
</evidence>
<evidence type="ECO:0008006" key="7">
    <source>
        <dbReference type="Google" id="ProtNLM"/>
    </source>
</evidence>
<dbReference type="EMBL" id="CAJNOQ010010640">
    <property type="protein sequence ID" value="CAF1257115.1"/>
    <property type="molecule type" value="Genomic_DNA"/>
</dbReference>
<keyword evidence="1" id="KW-0732">Signal</keyword>